<evidence type="ECO:0000313" key="4">
    <source>
        <dbReference type="EMBL" id="RXM99092.1"/>
    </source>
</evidence>
<name>A0A662YRE3_ACIRT</name>
<sequence>MTLKKRARTTWSYAMKKAQRKKLGSEEETSARRIPDLLAVSAGMRYMFLDAQALAHHQQPAEQKYQEDRRQQTVGSMAEHRLPIQAMEGLAAVSLPTPLQTLEECLPVSWTKPRQPRLEEQTWQYCPTKYSDSKVAALQEEKGSLLAENQILMERLNQSDSIEDPNSPAGRRHLQLQSQLDQLQEETFRLEAAKDDYRIRCEELEKEIGELRGQNEELTSLADEAQSLKDEMDVLRHSSDKVAKLEGMVDSYKKKLEDLGDLRRQVKLLEEKNTLYMQNTVSLEEELRKANAARGQLETYKRQRLRTERDSLKETIEELRCVQAQEGQLTAGLVPLGSQDSTDCLAAEIVTPEYRERLIRLQHENKILKLNQEGSDNEKIALLQSLLEDANSRKNELETENREKLREVHSELQKKRAYIEDLEPKYNSSSQKVEELEEALRKKDEDMKQMEDRYKKYLEKAKSGMALQKKAAEDRLASTGSGQSFLARQRQATSARRSYPGHVQPATASDVIA</sequence>
<comment type="caution">
    <text evidence="4">The sequence shown here is derived from an EMBL/GenBank/DDBJ whole genome shotgun (WGS) entry which is preliminary data.</text>
</comment>
<evidence type="ECO:0000259" key="3">
    <source>
        <dbReference type="Pfam" id="PF05622"/>
    </source>
</evidence>
<feature type="compositionally biased region" description="Low complexity" evidence="2">
    <location>
        <begin position="487"/>
        <end position="498"/>
    </location>
</feature>
<dbReference type="GO" id="GO:0005737">
    <property type="term" value="C:cytoplasm"/>
    <property type="evidence" value="ECO:0007669"/>
    <property type="project" value="TreeGrafter"/>
</dbReference>
<organism evidence="4 5">
    <name type="scientific">Acipenser ruthenus</name>
    <name type="common">Sterlet sturgeon</name>
    <dbReference type="NCBI Taxonomy" id="7906"/>
    <lineage>
        <taxon>Eukaryota</taxon>
        <taxon>Metazoa</taxon>
        <taxon>Chordata</taxon>
        <taxon>Craniata</taxon>
        <taxon>Vertebrata</taxon>
        <taxon>Euteleostomi</taxon>
        <taxon>Actinopterygii</taxon>
        <taxon>Chondrostei</taxon>
        <taxon>Acipenseriformes</taxon>
        <taxon>Acipenseridae</taxon>
        <taxon>Acipenser</taxon>
    </lineage>
</organism>
<dbReference type="GO" id="GO:0051959">
    <property type="term" value="F:dynein light intermediate chain binding"/>
    <property type="evidence" value="ECO:0007669"/>
    <property type="project" value="TreeGrafter"/>
</dbReference>
<feature type="domain" description="Hook C-terminal" evidence="3">
    <location>
        <begin position="403"/>
        <end position="463"/>
    </location>
</feature>
<protein>
    <submittedName>
        <fullName evidence="4">Protein Hook-like 3</fullName>
    </submittedName>
</protein>
<dbReference type="Proteomes" id="UP000289886">
    <property type="component" value="Unassembled WGS sequence"/>
</dbReference>
<evidence type="ECO:0000256" key="2">
    <source>
        <dbReference type="SAM" id="MobiDB-lite"/>
    </source>
</evidence>
<dbReference type="GO" id="GO:0005813">
    <property type="term" value="C:centrosome"/>
    <property type="evidence" value="ECO:0007669"/>
    <property type="project" value="TreeGrafter"/>
</dbReference>
<dbReference type="EMBL" id="SCEB01000471">
    <property type="protein sequence ID" value="RXM99092.1"/>
    <property type="molecule type" value="Genomic_DNA"/>
</dbReference>
<feature type="domain" description="Hook C-terminal" evidence="3">
    <location>
        <begin position="132"/>
        <end position="303"/>
    </location>
</feature>
<gene>
    <name evidence="4" type="ORF">EOD39_12154</name>
</gene>
<proteinExistence type="predicted"/>
<dbReference type="GO" id="GO:0008017">
    <property type="term" value="F:microtubule binding"/>
    <property type="evidence" value="ECO:0007669"/>
    <property type="project" value="InterPro"/>
</dbReference>
<keyword evidence="5" id="KW-1185">Reference proteome</keyword>
<dbReference type="Pfam" id="PF05622">
    <property type="entry name" value="HOOK"/>
    <property type="match status" value="2"/>
</dbReference>
<keyword evidence="1" id="KW-0175">Coiled coil</keyword>
<feature type="region of interest" description="Disordered" evidence="2">
    <location>
        <begin position="464"/>
        <end position="513"/>
    </location>
</feature>
<dbReference type="PANTHER" id="PTHR18947:SF38">
    <property type="entry name" value="PROTEIN HOOK HOMOLOG 3"/>
    <property type="match status" value="1"/>
</dbReference>
<dbReference type="GO" id="GO:0030705">
    <property type="term" value="P:cytoskeleton-dependent intracellular transport"/>
    <property type="evidence" value="ECO:0007669"/>
    <property type="project" value="TreeGrafter"/>
</dbReference>
<accession>A0A662YRE3</accession>
<dbReference type="PANTHER" id="PTHR18947">
    <property type="entry name" value="HOOK PROTEINS"/>
    <property type="match status" value="1"/>
</dbReference>
<feature type="coiled-coil region" evidence="1">
    <location>
        <begin position="380"/>
        <end position="460"/>
    </location>
</feature>
<reference evidence="4 5" key="1">
    <citation type="submission" date="2019-01" db="EMBL/GenBank/DDBJ databases">
        <title>Draft Genome and Complete Hox-Cluster Characterization of the Sterlet Sturgeon (Acipenser ruthenus).</title>
        <authorList>
            <person name="Wei Q."/>
        </authorList>
    </citation>
    <scope>NUCLEOTIDE SEQUENCE [LARGE SCALE GENOMIC DNA]</scope>
    <source>
        <strain evidence="4">WHYD16114868_AA</strain>
        <tissue evidence="4">Blood</tissue>
    </source>
</reference>
<evidence type="ECO:0000256" key="1">
    <source>
        <dbReference type="SAM" id="Coils"/>
    </source>
</evidence>
<feature type="coiled-coil region" evidence="1">
    <location>
        <begin position="135"/>
        <end position="322"/>
    </location>
</feature>
<evidence type="ECO:0000313" key="5">
    <source>
        <dbReference type="Proteomes" id="UP000289886"/>
    </source>
</evidence>
<dbReference type="AlphaFoldDB" id="A0A662YRE3"/>
<dbReference type="InterPro" id="IPR008636">
    <property type="entry name" value="Hook_C"/>
</dbReference>
<dbReference type="GO" id="GO:0031122">
    <property type="term" value="P:cytoplasmic microtubule organization"/>
    <property type="evidence" value="ECO:0007669"/>
    <property type="project" value="InterPro"/>
</dbReference>